<dbReference type="PIRSF" id="PIRSF000126">
    <property type="entry name" value="11-beta-HSD1"/>
    <property type="match status" value="1"/>
</dbReference>
<evidence type="ECO:0000259" key="4">
    <source>
        <dbReference type="SMART" id="SM00822"/>
    </source>
</evidence>
<proteinExistence type="inferred from homology"/>
<keyword evidence="2" id="KW-0560">Oxidoreductase</keyword>
<dbReference type="SUPFAM" id="SSF51735">
    <property type="entry name" value="NAD(P)-binding Rossmann-fold domains"/>
    <property type="match status" value="1"/>
</dbReference>
<accession>A0A7W3R9L6</accession>
<dbReference type="PRINTS" id="PR00080">
    <property type="entry name" value="SDRFAMILY"/>
</dbReference>
<dbReference type="CDD" id="cd05233">
    <property type="entry name" value="SDR_c"/>
    <property type="match status" value="1"/>
</dbReference>
<organism evidence="5 6">
    <name type="scientific">Thermomonospora cellulosilytica</name>
    <dbReference type="NCBI Taxonomy" id="1411118"/>
    <lineage>
        <taxon>Bacteria</taxon>
        <taxon>Bacillati</taxon>
        <taxon>Actinomycetota</taxon>
        <taxon>Actinomycetes</taxon>
        <taxon>Streptosporangiales</taxon>
        <taxon>Thermomonosporaceae</taxon>
        <taxon>Thermomonospora</taxon>
    </lineage>
</organism>
<keyword evidence="6" id="KW-1185">Reference proteome</keyword>
<dbReference type="AlphaFoldDB" id="A0A7W3R9L6"/>
<protein>
    <submittedName>
        <fullName evidence="5">Short-subunit dehydrogenase</fullName>
    </submittedName>
</protein>
<dbReference type="Gene3D" id="3.40.50.720">
    <property type="entry name" value="NAD(P)-binding Rossmann-like Domain"/>
    <property type="match status" value="1"/>
</dbReference>
<name>A0A7W3R9L6_9ACTN</name>
<dbReference type="Pfam" id="PF00106">
    <property type="entry name" value="adh_short"/>
    <property type="match status" value="1"/>
</dbReference>
<dbReference type="Proteomes" id="UP000539313">
    <property type="component" value="Unassembled WGS sequence"/>
</dbReference>
<dbReference type="InterPro" id="IPR036291">
    <property type="entry name" value="NAD(P)-bd_dom_sf"/>
</dbReference>
<evidence type="ECO:0000256" key="1">
    <source>
        <dbReference type="ARBA" id="ARBA00006484"/>
    </source>
</evidence>
<dbReference type="GO" id="GO:0016020">
    <property type="term" value="C:membrane"/>
    <property type="evidence" value="ECO:0007669"/>
    <property type="project" value="TreeGrafter"/>
</dbReference>
<dbReference type="PANTHER" id="PTHR44196:SF2">
    <property type="entry name" value="SHORT-CHAIN DEHYDROGENASE-RELATED"/>
    <property type="match status" value="1"/>
</dbReference>
<evidence type="ECO:0000313" key="6">
    <source>
        <dbReference type="Proteomes" id="UP000539313"/>
    </source>
</evidence>
<dbReference type="InterPro" id="IPR020904">
    <property type="entry name" value="Sc_DH/Rdtase_CS"/>
</dbReference>
<dbReference type="SMART" id="SM00822">
    <property type="entry name" value="PKS_KR"/>
    <property type="match status" value="1"/>
</dbReference>
<comment type="caution">
    <text evidence="5">The sequence shown here is derived from an EMBL/GenBank/DDBJ whole genome shotgun (WGS) entry which is preliminary data.</text>
</comment>
<evidence type="ECO:0000256" key="2">
    <source>
        <dbReference type="ARBA" id="ARBA00023002"/>
    </source>
</evidence>
<evidence type="ECO:0000313" key="5">
    <source>
        <dbReference type="EMBL" id="MBA9005503.1"/>
    </source>
</evidence>
<evidence type="ECO:0000256" key="3">
    <source>
        <dbReference type="RuleBase" id="RU000363"/>
    </source>
</evidence>
<dbReference type="PRINTS" id="PR00081">
    <property type="entry name" value="GDHRDH"/>
</dbReference>
<dbReference type="InterPro" id="IPR002347">
    <property type="entry name" value="SDR_fam"/>
</dbReference>
<dbReference type="RefSeq" id="WP_182706679.1">
    <property type="nucleotide sequence ID" value="NZ_JACJII010000001.1"/>
</dbReference>
<sequence length="270" mass="28227">MSTALVTGASSGLGEAFARALAARGHDLVLVARRRDRLEAVGRELSAAHGTAAEVIAADLTDPRRRVAVEERLADPERPVDVLVNGAGALGAVGPLAMLDPHGEEDKILLNVLPLVRLTRAALPQMVRRGRGTVLNISSVAAFAPAPGGATYAAAKAFVTCFSQAVHAEVGPLGVRVTAVCPGATRTAGRAARGAHRGRMGPVLEPDAVVRAALRDAEAGRAVSVPGAAYRLRTALARHSPGLHRRLFQRGWQERTARTLAESFAAEVHQ</sequence>
<reference evidence="5 6" key="1">
    <citation type="submission" date="2020-08" db="EMBL/GenBank/DDBJ databases">
        <title>Sequencing the genomes of 1000 actinobacteria strains.</title>
        <authorList>
            <person name="Klenk H.-P."/>
        </authorList>
    </citation>
    <scope>NUCLEOTIDE SEQUENCE [LARGE SCALE GENOMIC DNA]</scope>
    <source>
        <strain evidence="5 6">DSM 45823</strain>
    </source>
</reference>
<gene>
    <name evidence="5" type="ORF">HNR21_004385</name>
</gene>
<dbReference type="PROSITE" id="PS00061">
    <property type="entry name" value="ADH_SHORT"/>
    <property type="match status" value="1"/>
</dbReference>
<feature type="domain" description="Ketoreductase" evidence="4">
    <location>
        <begin position="2"/>
        <end position="183"/>
    </location>
</feature>
<dbReference type="EMBL" id="JACJII010000001">
    <property type="protein sequence ID" value="MBA9005503.1"/>
    <property type="molecule type" value="Genomic_DNA"/>
</dbReference>
<comment type="similarity">
    <text evidence="1 3">Belongs to the short-chain dehydrogenases/reductases (SDR) family.</text>
</comment>
<dbReference type="InterPro" id="IPR057326">
    <property type="entry name" value="KR_dom"/>
</dbReference>
<dbReference type="GO" id="GO:0016491">
    <property type="term" value="F:oxidoreductase activity"/>
    <property type="evidence" value="ECO:0007669"/>
    <property type="project" value="UniProtKB-KW"/>
</dbReference>
<dbReference type="PANTHER" id="PTHR44196">
    <property type="entry name" value="DEHYDROGENASE/REDUCTASE SDR FAMILY MEMBER 7B"/>
    <property type="match status" value="1"/>
</dbReference>